<evidence type="ECO:0000313" key="3">
    <source>
        <dbReference type="EMBL" id="WMV36713.1"/>
    </source>
</evidence>
<reference evidence="3" key="1">
    <citation type="submission" date="2023-08" db="EMBL/GenBank/DDBJ databases">
        <title>A de novo genome assembly of Solanum verrucosum Schlechtendal, a Mexican diploid species geographically isolated from the other diploid A-genome species in potato relatives.</title>
        <authorList>
            <person name="Hosaka K."/>
        </authorList>
    </citation>
    <scope>NUCLEOTIDE SEQUENCE</scope>
    <source>
        <tissue evidence="3">Young leaves</tissue>
    </source>
</reference>
<feature type="non-terminal residue" evidence="3">
    <location>
        <position position="1"/>
    </location>
</feature>
<feature type="domain" description="Reverse transcriptase" evidence="2">
    <location>
        <begin position="151"/>
        <end position="253"/>
    </location>
</feature>
<organism evidence="3 4">
    <name type="scientific">Solanum verrucosum</name>
    <dbReference type="NCBI Taxonomy" id="315347"/>
    <lineage>
        <taxon>Eukaryota</taxon>
        <taxon>Viridiplantae</taxon>
        <taxon>Streptophyta</taxon>
        <taxon>Embryophyta</taxon>
        <taxon>Tracheophyta</taxon>
        <taxon>Spermatophyta</taxon>
        <taxon>Magnoliopsida</taxon>
        <taxon>eudicotyledons</taxon>
        <taxon>Gunneridae</taxon>
        <taxon>Pentapetalae</taxon>
        <taxon>asterids</taxon>
        <taxon>lamiids</taxon>
        <taxon>Solanales</taxon>
        <taxon>Solanaceae</taxon>
        <taxon>Solanoideae</taxon>
        <taxon>Solaneae</taxon>
        <taxon>Solanum</taxon>
    </lineage>
</organism>
<dbReference type="CDD" id="cd01647">
    <property type="entry name" value="RT_LTR"/>
    <property type="match status" value="1"/>
</dbReference>
<feature type="transmembrane region" description="Helical" evidence="1">
    <location>
        <begin position="227"/>
        <end position="249"/>
    </location>
</feature>
<name>A0AAF0U100_SOLVR</name>
<dbReference type="PANTHER" id="PTHR24559:SF444">
    <property type="entry name" value="REVERSE TRANSCRIPTASE DOMAIN-CONTAINING PROTEIN"/>
    <property type="match status" value="1"/>
</dbReference>
<dbReference type="Proteomes" id="UP001234989">
    <property type="component" value="Chromosome 7"/>
</dbReference>
<keyword evidence="4" id="KW-1185">Reference proteome</keyword>
<dbReference type="InterPro" id="IPR043128">
    <property type="entry name" value="Rev_trsase/Diguanyl_cyclase"/>
</dbReference>
<dbReference type="EMBL" id="CP133618">
    <property type="protein sequence ID" value="WMV36713.1"/>
    <property type="molecule type" value="Genomic_DNA"/>
</dbReference>
<evidence type="ECO:0000313" key="4">
    <source>
        <dbReference type="Proteomes" id="UP001234989"/>
    </source>
</evidence>
<keyword evidence="1" id="KW-0812">Transmembrane</keyword>
<dbReference type="InterPro" id="IPR000477">
    <property type="entry name" value="RT_dom"/>
</dbReference>
<dbReference type="Gene3D" id="3.30.70.270">
    <property type="match status" value="1"/>
</dbReference>
<evidence type="ECO:0000256" key="1">
    <source>
        <dbReference type="SAM" id="Phobius"/>
    </source>
</evidence>
<proteinExistence type="predicted"/>
<sequence length="255" mass="29169">LGKSLKSPYDYENVLCDCDCDLLNGSGVAFRHTNLDRLPRSGIIMGSVTMFRHNHWIGYVSDVEIEVPSIESIPVVSEFREVFPNDLPSMPLDRNIDFCIDLELGTCPIFIPPYRMAPAELRELKAQIQELFDKGFIRHSASPWGAPVLCVKKKNGSMRMCIDYRQLNRVTIRNKYPLPRINDLFDQLQGASIFSKIDLRSGYHQSKIRHEDVPMTAFRTRYGNYEFLVMSFGLTNALAVFMSLMNGVFKPFLDS</sequence>
<dbReference type="SUPFAM" id="SSF56672">
    <property type="entry name" value="DNA/RNA polymerases"/>
    <property type="match status" value="1"/>
</dbReference>
<dbReference type="AlphaFoldDB" id="A0AAF0U100"/>
<dbReference type="InterPro" id="IPR053134">
    <property type="entry name" value="RNA-dir_DNA_polymerase"/>
</dbReference>
<keyword evidence="1" id="KW-0472">Membrane</keyword>
<dbReference type="PANTHER" id="PTHR24559">
    <property type="entry name" value="TRANSPOSON TY3-I GAG-POL POLYPROTEIN"/>
    <property type="match status" value="1"/>
</dbReference>
<protein>
    <recommendedName>
        <fullName evidence="2">Reverse transcriptase domain-containing protein</fullName>
    </recommendedName>
</protein>
<keyword evidence="1" id="KW-1133">Transmembrane helix</keyword>
<dbReference type="Gene3D" id="3.10.10.10">
    <property type="entry name" value="HIV Type 1 Reverse Transcriptase, subunit A, domain 1"/>
    <property type="match status" value="1"/>
</dbReference>
<evidence type="ECO:0000259" key="2">
    <source>
        <dbReference type="Pfam" id="PF00078"/>
    </source>
</evidence>
<dbReference type="InterPro" id="IPR043502">
    <property type="entry name" value="DNA/RNA_pol_sf"/>
</dbReference>
<dbReference type="Pfam" id="PF00078">
    <property type="entry name" value="RVT_1"/>
    <property type="match status" value="1"/>
</dbReference>
<gene>
    <name evidence="3" type="ORF">MTR67_030098</name>
</gene>
<accession>A0AAF0U100</accession>